<protein>
    <recommendedName>
        <fullName evidence="3">Carbohydrate kinase PfkB domain-containing protein</fullName>
    </recommendedName>
</protein>
<evidence type="ECO:0008006" key="3">
    <source>
        <dbReference type="Google" id="ProtNLM"/>
    </source>
</evidence>
<dbReference type="GO" id="GO:0003824">
    <property type="term" value="F:catalytic activity"/>
    <property type="evidence" value="ECO:0007669"/>
    <property type="project" value="UniProtKB-ARBA"/>
</dbReference>
<organism evidence="1 2">
    <name type="scientific">Dyadobacter pollutisoli</name>
    <dbReference type="NCBI Taxonomy" id="2910158"/>
    <lineage>
        <taxon>Bacteria</taxon>
        <taxon>Pseudomonadati</taxon>
        <taxon>Bacteroidota</taxon>
        <taxon>Cytophagia</taxon>
        <taxon>Cytophagales</taxon>
        <taxon>Spirosomataceae</taxon>
        <taxon>Dyadobacter</taxon>
    </lineage>
</organism>
<dbReference type="EMBL" id="CP112998">
    <property type="protein sequence ID" value="WAC15023.1"/>
    <property type="molecule type" value="Genomic_DNA"/>
</dbReference>
<dbReference type="Proteomes" id="UP001164653">
    <property type="component" value="Chromosome"/>
</dbReference>
<reference evidence="1" key="1">
    <citation type="submission" date="2022-11" db="EMBL/GenBank/DDBJ databases">
        <title>Dyadobacter pollutisoli sp. nov., isolated from plastic dumped soil.</title>
        <authorList>
            <person name="Kim J.M."/>
            <person name="Kim K.R."/>
            <person name="Lee J.K."/>
            <person name="Hao L."/>
            <person name="Jeon C.O."/>
        </authorList>
    </citation>
    <scope>NUCLEOTIDE SEQUENCE</scope>
    <source>
        <strain evidence="1">U1</strain>
    </source>
</reference>
<dbReference type="SUPFAM" id="SSF53613">
    <property type="entry name" value="Ribokinase-like"/>
    <property type="match status" value="2"/>
</dbReference>
<keyword evidence="2" id="KW-1185">Reference proteome</keyword>
<gene>
    <name evidence="1" type="ORF">ON006_13860</name>
</gene>
<dbReference type="AlphaFoldDB" id="A0A9E8NFJ8"/>
<accession>A0A9E8NFJ8</accession>
<name>A0A9E8NFJ8_9BACT</name>
<dbReference type="KEGG" id="dpf:ON006_13860"/>
<dbReference type="RefSeq" id="WP_244820390.1">
    <property type="nucleotide sequence ID" value="NZ_CP112998.1"/>
</dbReference>
<dbReference type="InterPro" id="IPR057621">
    <property type="entry name" value="Khk_prokaryotic"/>
</dbReference>
<proteinExistence type="predicted"/>
<evidence type="ECO:0000313" key="1">
    <source>
        <dbReference type="EMBL" id="WAC15023.1"/>
    </source>
</evidence>
<evidence type="ECO:0000313" key="2">
    <source>
        <dbReference type="Proteomes" id="UP001164653"/>
    </source>
</evidence>
<sequence>MNNLYLDIAIVLMFYTPLSNISMLVLNPNEKSNIPTAASWHDVLISKKIALGFDGYIDSIVKVVKKQNEDGSQQFFEDITDFGNYIVKKANRNFSLELKQELLKVGGNMPITANAFAKLGCKVDCVGALGLPDIHHIFQQMSPNCTLYSYAEPGMSTAIEFDNSKMMMAESTQINSADWSYIRDTIGLDQLKSVFCGKDLVGLLNWSEVAHSTGIWAGLLEEVLPFTRNGVQKPIGLFDLSDCSKKTRSQLLEALELLNGFSRYWNVVLSLNRNESTLVYEALMGNTKESPAIGETAAAIHNALGISKVVVHHPAEACCYDADGLTWCSTPQLSNPKLLTGAGDNFNTGFCAAMLLEMNTAEALAMGHRLTTHYIAHGESPQFTNLF</sequence>
<dbReference type="InterPro" id="IPR029056">
    <property type="entry name" value="Ribokinase-like"/>
</dbReference>
<dbReference type="Gene3D" id="3.40.1190.20">
    <property type="match status" value="1"/>
</dbReference>
<dbReference type="Pfam" id="PF25270">
    <property type="entry name" value="Khk"/>
    <property type="match status" value="1"/>
</dbReference>